<dbReference type="InterPro" id="IPR002126">
    <property type="entry name" value="Cadherin-like_dom"/>
</dbReference>
<keyword evidence="10" id="KW-0130">Cell adhesion</keyword>
<dbReference type="GO" id="GO:0000902">
    <property type="term" value="P:cell morphogenesis"/>
    <property type="evidence" value="ECO:0007669"/>
    <property type="project" value="TreeGrafter"/>
</dbReference>
<proteinExistence type="predicted"/>
<evidence type="ECO:0000256" key="3">
    <source>
        <dbReference type="ARBA" id="ARBA00022475"/>
    </source>
</evidence>
<dbReference type="PANTHER" id="PTHR24027:SF433">
    <property type="entry name" value="CADHERIN 27-RELATED"/>
    <property type="match status" value="1"/>
</dbReference>
<evidence type="ECO:0000313" key="18">
    <source>
        <dbReference type="EMBL" id="KAG7472377.1"/>
    </source>
</evidence>
<dbReference type="GO" id="GO:0034332">
    <property type="term" value="P:adherens junction organization"/>
    <property type="evidence" value="ECO:0007669"/>
    <property type="project" value="TreeGrafter"/>
</dbReference>
<dbReference type="CDD" id="cd11304">
    <property type="entry name" value="Cadherin_repeat"/>
    <property type="match status" value="4"/>
</dbReference>
<dbReference type="GO" id="GO:0016342">
    <property type="term" value="C:catenin complex"/>
    <property type="evidence" value="ECO:0007669"/>
    <property type="project" value="TreeGrafter"/>
</dbReference>
<dbReference type="SMART" id="SM00112">
    <property type="entry name" value="CA"/>
    <property type="match status" value="5"/>
</dbReference>
<keyword evidence="5 15" id="KW-0812">Transmembrane</keyword>
<keyword evidence="7 16" id="KW-0732">Signal</keyword>
<evidence type="ECO:0000256" key="6">
    <source>
        <dbReference type="ARBA" id="ARBA00022723"/>
    </source>
</evidence>
<feature type="domain" description="Cadherin" evidence="17">
    <location>
        <begin position="68"/>
        <end position="143"/>
    </location>
</feature>
<feature type="signal peptide" evidence="16">
    <location>
        <begin position="1"/>
        <end position="24"/>
    </location>
</feature>
<keyword evidence="12 15" id="KW-0472">Membrane</keyword>
<dbReference type="InterPro" id="IPR015919">
    <property type="entry name" value="Cadherin-like_sf"/>
</dbReference>
<dbReference type="InterPro" id="IPR020894">
    <property type="entry name" value="Cadherin_CS"/>
</dbReference>
<organism evidence="18 19">
    <name type="scientific">Megalops atlanticus</name>
    <name type="common">Tarpon</name>
    <name type="synonym">Clupea gigantea</name>
    <dbReference type="NCBI Taxonomy" id="7932"/>
    <lineage>
        <taxon>Eukaryota</taxon>
        <taxon>Metazoa</taxon>
        <taxon>Chordata</taxon>
        <taxon>Craniata</taxon>
        <taxon>Vertebrata</taxon>
        <taxon>Euteleostomi</taxon>
        <taxon>Actinopterygii</taxon>
        <taxon>Neopterygii</taxon>
        <taxon>Teleostei</taxon>
        <taxon>Elopiformes</taxon>
        <taxon>Megalopidae</taxon>
        <taxon>Megalops</taxon>
    </lineage>
</organism>
<keyword evidence="11 15" id="KW-1133">Transmembrane helix</keyword>
<dbReference type="GO" id="GO:0008013">
    <property type="term" value="F:beta-catenin binding"/>
    <property type="evidence" value="ECO:0007669"/>
    <property type="project" value="TreeGrafter"/>
</dbReference>
<feature type="domain" description="Cadherin" evidence="17">
    <location>
        <begin position="509"/>
        <end position="593"/>
    </location>
</feature>
<dbReference type="Pfam" id="PF00028">
    <property type="entry name" value="Cadherin"/>
    <property type="match status" value="3"/>
</dbReference>
<dbReference type="FunFam" id="2.60.40.60:FF:000095">
    <property type="entry name" value="Cadherin 13"/>
    <property type="match status" value="1"/>
</dbReference>
<evidence type="ECO:0000256" key="10">
    <source>
        <dbReference type="ARBA" id="ARBA00022889"/>
    </source>
</evidence>
<dbReference type="GO" id="GO:0005509">
    <property type="term" value="F:calcium ion binding"/>
    <property type="evidence" value="ECO:0007669"/>
    <property type="project" value="UniProtKB-UniRule"/>
</dbReference>
<dbReference type="GO" id="GO:0007156">
    <property type="term" value="P:homophilic cell adhesion via plasma membrane adhesion molecules"/>
    <property type="evidence" value="ECO:0007669"/>
    <property type="project" value="InterPro"/>
</dbReference>
<dbReference type="OrthoDB" id="9045962at2759"/>
<dbReference type="FunFam" id="2.60.40.60:FF:000019">
    <property type="entry name" value="Cadherin 2"/>
    <property type="match status" value="1"/>
</dbReference>
<keyword evidence="3" id="KW-1003">Cell membrane</keyword>
<protein>
    <recommendedName>
        <fullName evidence="17">Cadherin domain-containing protein</fullName>
    </recommendedName>
</protein>
<gene>
    <name evidence="18" type="ORF">MATL_G00108240</name>
</gene>
<comment type="caution">
    <text evidence="18">The sequence shown here is derived from an EMBL/GenBank/DDBJ whole genome shotgun (WGS) entry which is preliminary data.</text>
</comment>
<evidence type="ECO:0000256" key="4">
    <source>
        <dbReference type="ARBA" id="ARBA00022490"/>
    </source>
</evidence>
<dbReference type="PRINTS" id="PR00205">
    <property type="entry name" value="CADHERIN"/>
</dbReference>
<evidence type="ECO:0000256" key="2">
    <source>
        <dbReference type="ARBA" id="ARBA00004496"/>
    </source>
</evidence>
<feature type="domain" description="Cadherin" evidence="17">
    <location>
        <begin position="390"/>
        <end position="497"/>
    </location>
</feature>
<reference evidence="18" key="1">
    <citation type="submission" date="2021-01" db="EMBL/GenBank/DDBJ databases">
        <authorList>
            <person name="Zahm M."/>
            <person name="Roques C."/>
            <person name="Cabau C."/>
            <person name="Klopp C."/>
            <person name="Donnadieu C."/>
            <person name="Jouanno E."/>
            <person name="Lampietro C."/>
            <person name="Louis A."/>
            <person name="Herpin A."/>
            <person name="Echchiki A."/>
            <person name="Berthelot C."/>
            <person name="Parey E."/>
            <person name="Roest-Crollius H."/>
            <person name="Braasch I."/>
            <person name="Postlethwait J."/>
            <person name="Bobe J."/>
            <person name="Montfort J."/>
            <person name="Bouchez O."/>
            <person name="Begum T."/>
            <person name="Mejri S."/>
            <person name="Adams A."/>
            <person name="Chen W.-J."/>
            <person name="Guiguen Y."/>
        </authorList>
    </citation>
    <scope>NUCLEOTIDE SEQUENCE</scope>
    <source>
        <strain evidence="18">YG-15Mar2019-1</strain>
        <tissue evidence="18">Brain</tissue>
    </source>
</reference>
<dbReference type="GO" id="GO:0016339">
    <property type="term" value="P:calcium-dependent cell-cell adhesion via plasma membrane cell adhesion molecules"/>
    <property type="evidence" value="ECO:0007669"/>
    <property type="project" value="TreeGrafter"/>
</dbReference>
<sequence>MTFCTMKSVAVILLLTLNLIMLDATSFSSEKHSRKKRAWIIDSFTIEEEHPGPFPYKLGTIEIERDYRVGFALTGKGVDEEPVGILSINEKTGVIMVHGKVDYEQHNVLRLVFEARNMSNMKVDTKLGVEISILDINDHAPLFQKNVYDISVEESTTQGTKVIMVLAIDGDAPGTPNSTFGYRIASVTPQTPNVEFYIEKNGQISFKGCLDYEATEKYTIVVEAKDHGDVVRLSSTCSVIVNVVDKNNHIPTFVGRTGTGKVKERETGTTVLRLCVDDKDTRNTSAWRAKYTIHGDKNGHFKIVTDPETNDGILMVEKPLDFEEGAERNLSVSVENEDPYFSCELKRKTTTGLWQVVNTGGVSGTGIIPKTPSEMVTIIVEDINDPPIFRHSVKDVMVEENVGFGHPLEQFTAVDLDLSYTNEFEYVKGYDPDNWVTLDSKTGKISTAKVLDRESPYVKNDIYTVTLYAIDKGDPPMTATATLTIRLKDVNDNVPMLNNTTLDMCLSDGSAVIGATDLDEVPYSGPFRFELLGDVKDKWRLDPNFGNTVNLVKENTVYAGHHELLMNIYDTQGQVSQQNLSVTVCDCSDTPNCHVRRSASAQVGGSAVGIMLAALFLLIGILLLAFLISCTRVKPVIEIVQDSGEYLLPSNIEIPGTDCKVPMTLQEVDKGQVKVSQDVTTNGTLQTAHTGYQSLQQSALRGQAILSQSAVPLHQFQRGNSIYRSMPMWSNSRSSHYQESTFNRRHSMSMSMSKGQSVLKRNVLTSLLFQRICTIQAPNKELFDYKPHVYAYEEDFVTDPHLDAISIPESDFVSDELLYLGSRFNRLASICTPNPAPH</sequence>
<evidence type="ECO:0000256" key="7">
    <source>
        <dbReference type="ARBA" id="ARBA00022729"/>
    </source>
</evidence>
<evidence type="ECO:0000256" key="16">
    <source>
        <dbReference type="SAM" id="SignalP"/>
    </source>
</evidence>
<keyword evidence="13" id="KW-0325">Glycoprotein</keyword>
<keyword evidence="6" id="KW-0479">Metal-binding</keyword>
<dbReference type="PANTHER" id="PTHR24027">
    <property type="entry name" value="CADHERIN-23"/>
    <property type="match status" value="1"/>
</dbReference>
<dbReference type="PROSITE" id="PS50268">
    <property type="entry name" value="CADHERIN_2"/>
    <property type="match status" value="5"/>
</dbReference>
<keyword evidence="8" id="KW-0677">Repeat</keyword>
<evidence type="ECO:0000256" key="9">
    <source>
        <dbReference type="ARBA" id="ARBA00022837"/>
    </source>
</evidence>
<dbReference type="PROSITE" id="PS00232">
    <property type="entry name" value="CADHERIN_1"/>
    <property type="match status" value="2"/>
</dbReference>
<keyword evidence="4" id="KW-0963">Cytoplasm</keyword>
<evidence type="ECO:0000313" key="19">
    <source>
        <dbReference type="Proteomes" id="UP001046870"/>
    </source>
</evidence>
<comment type="subcellular location">
    <subcellularLocation>
        <location evidence="1">Cell membrane</location>
        <topology evidence="1">Single-pass type I membrane protein</topology>
    </subcellularLocation>
    <subcellularLocation>
        <location evidence="2">Cytoplasm</location>
    </subcellularLocation>
</comment>
<dbReference type="GO" id="GO:0045296">
    <property type="term" value="F:cadherin binding"/>
    <property type="evidence" value="ECO:0007669"/>
    <property type="project" value="TreeGrafter"/>
</dbReference>
<evidence type="ECO:0000256" key="11">
    <source>
        <dbReference type="ARBA" id="ARBA00022989"/>
    </source>
</evidence>
<dbReference type="Proteomes" id="UP001046870">
    <property type="component" value="Chromosome 8"/>
</dbReference>
<feature type="domain" description="Cadherin" evidence="17">
    <location>
        <begin position="144"/>
        <end position="253"/>
    </location>
</feature>
<dbReference type="GO" id="GO:0005912">
    <property type="term" value="C:adherens junction"/>
    <property type="evidence" value="ECO:0007669"/>
    <property type="project" value="TreeGrafter"/>
</dbReference>
<feature type="chain" id="PRO_5038384908" description="Cadherin domain-containing protein" evidence="16">
    <location>
        <begin position="25"/>
        <end position="838"/>
    </location>
</feature>
<dbReference type="GO" id="GO:0007043">
    <property type="term" value="P:cell-cell junction assembly"/>
    <property type="evidence" value="ECO:0007669"/>
    <property type="project" value="TreeGrafter"/>
</dbReference>
<dbReference type="Gene3D" id="2.60.40.60">
    <property type="entry name" value="Cadherins"/>
    <property type="match status" value="5"/>
</dbReference>
<dbReference type="GO" id="GO:0044331">
    <property type="term" value="P:cell-cell adhesion mediated by cadherin"/>
    <property type="evidence" value="ECO:0007669"/>
    <property type="project" value="TreeGrafter"/>
</dbReference>
<evidence type="ECO:0000256" key="5">
    <source>
        <dbReference type="ARBA" id="ARBA00022692"/>
    </source>
</evidence>
<keyword evidence="9 14" id="KW-0106">Calcium</keyword>
<evidence type="ECO:0000259" key="17">
    <source>
        <dbReference type="PROSITE" id="PS50268"/>
    </source>
</evidence>
<accession>A0A9D3Q1V4</accession>
<evidence type="ECO:0000256" key="8">
    <source>
        <dbReference type="ARBA" id="ARBA00022737"/>
    </source>
</evidence>
<evidence type="ECO:0000256" key="12">
    <source>
        <dbReference type="ARBA" id="ARBA00023136"/>
    </source>
</evidence>
<evidence type="ECO:0000256" key="15">
    <source>
        <dbReference type="SAM" id="Phobius"/>
    </source>
</evidence>
<dbReference type="GO" id="GO:0060027">
    <property type="term" value="P:convergent extension involved in gastrulation"/>
    <property type="evidence" value="ECO:0007669"/>
    <property type="project" value="UniProtKB-ARBA"/>
</dbReference>
<dbReference type="FunFam" id="2.60.40.60:FF:000158">
    <property type="entry name" value="Dachsous cadherin-related 1"/>
    <property type="match status" value="1"/>
</dbReference>
<evidence type="ECO:0000256" key="1">
    <source>
        <dbReference type="ARBA" id="ARBA00004251"/>
    </source>
</evidence>
<evidence type="ECO:0000256" key="13">
    <source>
        <dbReference type="ARBA" id="ARBA00023180"/>
    </source>
</evidence>
<dbReference type="GO" id="GO:0016477">
    <property type="term" value="P:cell migration"/>
    <property type="evidence" value="ECO:0007669"/>
    <property type="project" value="TreeGrafter"/>
</dbReference>
<evidence type="ECO:0000256" key="14">
    <source>
        <dbReference type="PROSITE-ProRule" id="PRU00043"/>
    </source>
</evidence>
<dbReference type="InterPro" id="IPR039808">
    <property type="entry name" value="Cadherin"/>
</dbReference>
<name>A0A9D3Q1V4_MEGAT</name>
<dbReference type="AlphaFoldDB" id="A0A9D3Q1V4"/>
<dbReference type="GO" id="GO:0005737">
    <property type="term" value="C:cytoplasm"/>
    <property type="evidence" value="ECO:0007669"/>
    <property type="project" value="UniProtKB-SubCell"/>
</dbReference>
<feature type="transmembrane region" description="Helical" evidence="15">
    <location>
        <begin position="603"/>
        <end position="628"/>
    </location>
</feature>
<dbReference type="EMBL" id="JAFDVH010000008">
    <property type="protein sequence ID" value="KAG7472377.1"/>
    <property type="molecule type" value="Genomic_DNA"/>
</dbReference>
<dbReference type="SUPFAM" id="SSF49313">
    <property type="entry name" value="Cadherin-like"/>
    <property type="match status" value="5"/>
</dbReference>
<keyword evidence="19" id="KW-1185">Reference proteome</keyword>
<feature type="domain" description="Cadherin" evidence="17">
    <location>
        <begin position="268"/>
        <end position="389"/>
    </location>
</feature>
<dbReference type="FunFam" id="2.60.40.60:FF:000011">
    <property type="entry name" value="Cadherin 1"/>
    <property type="match status" value="1"/>
</dbReference>